<protein>
    <recommendedName>
        <fullName evidence="3">Reverse transcriptase domain-containing protein</fullName>
    </recommendedName>
</protein>
<dbReference type="EMBL" id="CAUYUJ010012468">
    <property type="protein sequence ID" value="CAK0834003.1"/>
    <property type="molecule type" value="Genomic_DNA"/>
</dbReference>
<proteinExistence type="predicted"/>
<accession>A0ABN9SQ43</accession>
<feature type="non-terminal residue" evidence="1">
    <location>
        <position position="208"/>
    </location>
</feature>
<dbReference type="Proteomes" id="UP001189429">
    <property type="component" value="Unassembled WGS sequence"/>
</dbReference>
<sequence length="208" mass="22536">VPKEWAIAKVAMAFKKNDLGCSGTDRRRTEGAMFTARRRIDFARAQEGGAVSLRPLDWRKAFDGANVDSVLSAVQREGSTGKRSRLLRHMMGSRQLDVEYLGFTSNGRPQRSGILQGCSLSPLTFIAVMSCVMEDAFAVLSPSARAACVSGELADIACADDAQLARAISMARQACGLELHVNGFQLLQTRRQAEAQIGGHCVQCKESL</sequence>
<evidence type="ECO:0000313" key="1">
    <source>
        <dbReference type="EMBL" id="CAK0834003.1"/>
    </source>
</evidence>
<feature type="non-terminal residue" evidence="1">
    <location>
        <position position="1"/>
    </location>
</feature>
<keyword evidence="2" id="KW-1185">Reference proteome</keyword>
<gene>
    <name evidence="1" type="ORF">PCOR1329_LOCUS31544</name>
</gene>
<reference evidence="1" key="1">
    <citation type="submission" date="2023-10" db="EMBL/GenBank/DDBJ databases">
        <authorList>
            <person name="Chen Y."/>
            <person name="Shah S."/>
            <person name="Dougan E. K."/>
            <person name="Thang M."/>
            <person name="Chan C."/>
        </authorList>
    </citation>
    <scope>NUCLEOTIDE SEQUENCE [LARGE SCALE GENOMIC DNA]</scope>
</reference>
<evidence type="ECO:0008006" key="3">
    <source>
        <dbReference type="Google" id="ProtNLM"/>
    </source>
</evidence>
<evidence type="ECO:0000313" key="2">
    <source>
        <dbReference type="Proteomes" id="UP001189429"/>
    </source>
</evidence>
<name>A0ABN9SQ43_9DINO</name>
<organism evidence="1 2">
    <name type="scientific">Prorocentrum cordatum</name>
    <dbReference type="NCBI Taxonomy" id="2364126"/>
    <lineage>
        <taxon>Eukaryota</taxon>
        <taxon>Sar</taxon>
        <taxon>Alveolata</taxon>
        <taxon>Dinophyceae</taxon>
        <taxon>Prorocentrales</taxon>
        <taxon>Prorocentraceae</taxon>
        <taxon>Prorocentrum</taxon>
    </lineage>
</organism>
<comment type="caution">
    <text evidence="1">The sequence shown here is derived from an EMBL/GenBank/DDBJ whole genome shotgun (WGS) entry which is preliminary data.</text>
</comment>